<organism evidence="3 4">
    <name type="scientific">Cotesia typhae</name>
    <dbReference type="NCBI Taxonomy" id="2053667"/>
    <lineage>
        <taxon>Eukaryota</taxon>
        <taxon>Metazoa</taxon>
        <taxon>Ecdysozoa</taxon>
        <taxon>Arthropoda</taxon>
        <taxon>Hexapoda</taxon>
        <taxon>Insecta</taxon>
        <taxon>Pterygota</taxon>
        <taxon>Neoptera</taxon>
        <taxon>Endopterygota</taxon>
        <taxon>Hymenoptera</taxon>
        <taxon>Apocrita</taxon>
        <taxon>Ichneumonoidea</taxon>
        <taxon>Braconidae</taxon>
        <taxon>Microgastrinae</taxon>
        <taxon>Cotesia</taxon>
    </lineage>
</organism>
<evidence type="ECO:0000256" key="2">
    <source>
        <dbReference type="SAM" id="SignalP"/>
    </source>
</evidence>
<dbReference type="OrthoDB" id="7689907at2759"/>
<feature type="compositionally biased region" description="Basic and acidic residues" evidence="1">
    <location>
        <begin position="283"/>
        <end position="294"/>
    </location>
</feature>
<keyword evidence="4" id="KW-1185">Reference proteome</keyword>
<protein>
    <submittedName>
        <fullName evidence="3">Uncharacterized protein</fullName>
    </submittedName>
</protein>
<sequence>MNFHNSFSTLVWMFIIVKLNISFVASKIVPLQKGDSRDWRETGDNANLAKFNNLYTIIIDEEKLSESNYYSGKCDSLDWPGYINAMNLEYPNQCSGLLVNCWFHEESQRRKDAQHHYDNVEYYDTWTAAASLGGSDTKAVREAKNQIYRTGNTCKCLCNRHWDNGPDDKRGKLLDFISKLLNNRIVTTPWWNTTNECQKSAAVASQSLRGWDRRFSILADDLILSEDAVVTGVTFGESVRGRYINENGNFDTRRDEFTKASQCVNNKCPDEFNEQCKIGKRPSLRDADYRDENPRVSTATQDNYERSEPCKSRIFFRETSATENDMKNVVPFVDLQEIVTDPAEPIRGVGWYLRGFPGYGGFLALKIFKKVHYCTGKCETLTSYGEFGAMNFKYPNDCRGMLVRCWFYEETQKRKDAQSNYDSVVYYDALTALMSHGLSNTKVVDAVKNKLDHIGNLCKCLCYRFYDPDPFNPEDKREKLLENLCLDPVSADKDHVVTGVRFKRYGDMIFLELQQAKLVNNRIVTMPQWKTSGYCQNSKSLASESLWGLKKSFNIIAEDLVLSEDAVVTGVTLGESLRGRYINTNGNFDQNREEFTKATQCVTNCPDDSNVLCKMDKRPSFRDADSSDENPRVSTATQDNYERSESCKTRIFFRHTSATENEMRDIVPYIDLQEVVTTPPEPIRGVEQLNSNHYSTGKCNGLTSYAESVARTFEYPNQCRGKLLHCWLFEETQKRKDAQHEYDHYVWTDNYIGAMIGHSRSSRDTNEAKIKLDHTGNTCKCLCNRLDDSNSNDERGKLVDSICLDPVLADNDHVVTGVRFNRHDNVIYLELQQAKLKNYPTVSKPEWKISYNCKEKKYIDDFTSSKLNEVFSIVAEDFVLSENVVVTGVTLGESLRGRYINSNGNFDTRRDEFESVSKYIDYCAGFGHRMTCLILEGLNFHNYSRSDVNPRVPTATKDNYERSEPCKSRIFFRQTSATENDMQAIVPYIDLQEIVTDPPEPIHGVGWYLRGFPGYGGFLALKIFKKV</sequence>
<comment type="caution">
    <text evidence="3">The sequence shown here is derived from an EMBL/GenBank/DDBJ whole genome shotgun (WGS) entry which is preliminary data.</text>
</comment>
<evidence type="ECO:0000256" key="1">
    <source>
        <dbReference type="SAM" id="MobiDB-lite"/>
    </source>
</evidence>
<gene>
    <name evidence="3" type="ORF">G9C98_006491</name>
</gene>
<accession>A0A8J5RAJ7</accession>
<feature type="region of interest" description="Disordered" evidence="1">
    <location>
        <begin position="283"/>
        <end position="304"/>
    </location>
</feature>
<keyword evidence="2" id="KW-0732">Signal</keyword>
<feature type="signal peptide" evidence="2">
    <location>
        <begin position="1"/>
        <end position="26"/>
    </location>
</feature>
<reference evidence="3" key="2">
    <citation type="submission" date="2021-04" db="EMBL/GenBank/DDBJ databases">
        <title>Genome-wide patterns of bracovirus chromosomal integration into multiple host tissues during parasitism.</title>
        <authorList>
            <person name="Chebbi M.A.C."/>
        </authorList>
    </citation>
    <scope>NUCLEOTIDE SEQUENCE</scope>
    <source>
        <tissue evidence="3">Whole body</tissue>
    </source>
</reference>
<evidence type="ECO:0000313" key="3">
    <source>
        <dbReference type="EMBL" id="KAG8038166.1"/>
    </source>
</evidence>
<dbReference type="PANTHER" id="PTHR47890:SF1">
    <property type="entry name" value="LD24308P"/>
    <property type="match status" value="1"/>
</dbReference>
<feature type="chain" id="PRO_5035177433" evidence="2">
    <location>
        <begin position="27"/>
        <end position="1027"/>
    </location>
</feature>
<name>A0A8J5RAJ7_9HYME</name>
<proteinExistence type="predicted"/>
<feature type="compositionally biased region" description="Basic and acidic residues" evidence="1">
    <location>
        <begin position="620"/>
        <end position="631"/>
    </location>
</feature>
<reference evidence="3" key="1">
    <citation type="submission" date="2020-03" db="EMBL/GenBank/DDBJ databases">
        <authorList>
            <person name="Chebbi M.A."/>
            <person name="Drezen J.M."/>
        </authorList>
    </citation>
    <scope>NUCLEOTIDE SEQUENCE</scope>
    <source>
        <tissue evidence="3">Whole body</tissue>
    </source>
</reference>
<dbReference type="EMBL" id="JAAOIC020000044">
    <property type="protein sequence ID" value="KAG8038166.1"/>
    <property type="molecule type" value="Genomic_DNA"/>
</dbReference>
<dbReference type="Proteomes" id="UP000729913">
    <property type="component" value="Unassembled WGS sequence"/>
</dbReference>
<feature type="region of interest" description="Disordered" evidence="1">
    <location>
        <begin position="620"/>
        <end position="640"/>
    </location>
</feature>
<dbReference type="PANTHER" id="PTHR47890">
    <property type="entry name" value="LD24308P"/>
    <property type="match status" value="1"/>
</dbReference>
<evidence type="ECO:0000313" key="4">
    <source>
        <dbReference type="Proteomes" id="UP000729913"/>
    </source>
</evidence>
<dbReference type="AlphaFoldDB" id="A0A8J5RAJ7"/>